<evidence type="ECO:0000313" key="3">
    <source>
        <dbReference type="Proteomes" id="UP000824035"/>
    </source>
</evidence>
<evidence type="ECO:0008006" key="4">
    <source>
        <dbReference type="Google" id="ProtNLM"/>
    </source>
</evidence>
<reference evidence="2" key="2">
    <citation type="submission" date="2021-04" db="EMBL/GenBank/DDBJ databases">
        <authorList>
            <person name="Gilroy R."/>
        </authorList>
    </citation>
    <scope>NUCLEOTIDE SEQUENCE</scope>
    <source>
        <strain evidence="2">ChiGjej4B4-18154</strain>
    </source>
</reference>
<evidence type="ECO:0000313" key="2">
    <source>
        <dbReference type="EMBL" id="HIZ30386.1"/>
    </source>
</evidence>
<evidence type="ECO:0000256" key="1">
    <source>
        <dbReference type="SAM" id="Phobius"/>
    </source>
</evidence>
<gene>
    <name evidence="2" type="ORF">H9813_04015</name>
</gene>
<feature type="transmembrane region" description="Helical" evidence="1">
    <location>
        <begin position="353"/>
        <end position="373"/>
    </location>
</feature>
<organism evidence="2 3">
    <name type="scientific">Candidatus Allofournierella merdipullorum</name>
    <dbReference type="NCBI Taxonomy" id="2838595"/>
    <lineage>
        <taxon>Bacteria</taxon>
        <taxon>Bacillati</taxon>
        <taxon>Bacillota</taxon>
        <taxon>Clostridia</taxon>
        <taxon>Eubacteriales</taxon>
        <taxon>Oscillospiraceae</taxon>
        <taxon>Allofournierella</taxon>
    </lineage>
</organism>
<comment type="caution">
    <text evidence="2">The sequence shown here is derived from an EMBL/GenBank/DDBJ whole genome shotgun (WGS) entry which is preliminary data.</text>
</comment>
<dbReference type="PROSITE" id="PS51257">
    <property type="entry name" value="PROKAR_LIPOPROTEIN"/>
    <property type="match status" value="1"/>
</dbReference>
<keyword evidence="1" id="KW-1133">Transmembrane helix</keyword>
<dbReference type="EMBL" id="DXBV01000036">
    <property type="protein sequence ID" value="HIZ30386.1"/>
    <property type="molecule type" value="Genomic_DNA"/>
</dbReference>
<proteinExistence type="predicted"/>
<sequence>MKMHRSLRILTIALLILLACAFVIKAVDTSMGSVSVKRGKLMSDNGYLVSYKIYIPDSATASTPAPAIIYGPGGGSSVDDASMFAIEASRRGVVFIAVDVPGNGQSEPILSTTGGGMSEDGSNIVPVNSLEEGFKYYGYGIELAKSLAFVDSGKLIMSGHSMGGMYTTTTSQTYQDDIFLEIAVGNGGFEGDPTANTDFSYALIVGTGDEAALASTTGHRTLSECIQSEKMHTLFGVPAGEEIEVGKVYGDLSAETGRVVYTPASLHYLEPTNSGVCTNYLEVLAMATGITGGLSATNHVYWIKELAMLVMYAGISVLMLGLVMALLETEFFSTLKLKTKSAAYLGVKKNSPVWYVIFAALTVVCGMMVIWSYQNYSGFPIVKTLGNAGGKGMWSVCTAILLAVYLIGFHLIRGRKQKYSYRDYGLATSDSKAFDIVYILKSVLLALVIFAMMYGLLLIFIQFTDNTIHFNAFNGEIASIEDTRMAYKFFPVLLVMIPFILANFIVSKTVTGSEDEGIRPFLKELLILNIYGTLGMLVIYIVFVAFLLGPHICLFTTNYGHFGAEALLGIASGFWVINTPCLYLSKKTHSVWPGVIVASVIMTWFSIFASGMTF</sequence>
<feature type="transmembrane region" description="Helical" evidence="1">
    <location>
        <begin position="306"/>
        <end position="332"/>
    </location>
</feature>
<dbReference type="InterPro" id="IPR029058">
    <property type="entry name" value="AB_hydrolase_fold"/>
</dbReference>
<dbReference type="Gene3D" id="3.40.50.1820">
    <property type="entry name" value="alpha/beta hydrolase"/>
    <property type="match status" value="1"/>
</dbReference>
<dbReference type="Proteomes" id="UP000824035">
    <property type="component" value="Unassembled WGS sequence"/>
</dbReference>
<keyword evidence="1" id="KW-0812">Transmembrane</keyword>
<feature type="transmembrane region" description="Helical" evidence="1">
    <location>
        <begin position="433"/>
        <end position="461"/>
    </location>
</feature>
<dbReference type="AlphaFoldDB" id="A0A9D2E418"/>
<accession>A0A9D2E418</accession>
<feature type="transmembrane region" description="Helical" evidence="1">
    <location>
        <begin position="489"/>
        <end position="506"/>
    </location>
</feature>
<keyword evidence="1" id="KW-0472">Membrane</keyword>
<feature type="transmembrane region" description="Helical" evidence="1">
    <location>
        <begin position="526"/>
        <end position="546"/>
    </location>
</feature>
<feature type="transmembrane region" description="Helical" evidence="1">
    <location>
        <begin position="393"/>
        <end position="412"/>
    </location>
</feature>
<name>A0A9D2E418_9FIRM</name>
<feature type="transmembrane region" description="Helical" evidence="1">
    <location>
        <begin position="591"/>
        <end position="612"/>
    </location>
</feature>
<protein>
    <recommendedName>
        <fullName evidence="4">Alpha/beta hydrolase family protein</fullName>
    </recommendedName>
</protein>
<dbReference type="SUPFAM" id="SSF53474">
    <property type="entry name" value="alpha/beta-Hydrolases"/>
    <property type="match status" value="1"/>
</dbReference>
<reference evidence="2" key="1">
    <citation type="journal article" date="2021" name="PeerJ">
        <title>Extensive microbial diversity within the chicken gut microbiome revealed by metagenomics and culture.</title>
        <authorList>
            <person name="Gilroy R."/>
            <person name="Ravi A."/>
            <person name="Getino M."/>
            <person name="Pursley I."/>
            <person name="Horton D.L."/>
            <person name="Alikhan N.F."/>
            <person name="Baker D."/>
            <person name="Gharbi K."/>
            <person name="Hall N."/>
            <person name="Watson M."/>
            <person name="Adriaenssens E.M."/>
            <person name="Foster-Nyarko E."/>
            <person name="Jarju S."/>
            <person name="Secka A."/>
            <person name="Antonio M."/>
            <person name="Oren A."/>
            <person name="Chaudhuri R.R."/>
            <person name="La Ragione R."/>
            <person name="Hildebrand F."/>
            <person name="Pallen M.J."/>
        </authorList>
    </citation>
    <scope>NUCLEOTIDE SEQUENCE</scope>
    <source>
        <strain evidence="2">ChiGjej4B4-18154</strain>
    </source>
</reference>
<feature type="transmembrane region" description="Helical" evidence="1">
    <location>
        <begin position="566"/>
        <end position="584"/>
    </location>
</feature>